<evidence type="ECO:0008006" key="3">
    <source>
        <dbReference type="Google" id="ProtNLM"/>
    </source>
</evidence>
<organism evidence="1 2">
    <name type="scientific">Microthyrium microscopicum</name>
    <dbReference type="NCBI Taxonomy" id="703497"/>
    <lineage>
        <taxon>Eukaryota</taxon>
        <taxon>Fungi</taxon>
        <taxon>Dikarya</taxon>
        <taxon>Ascomycota</taxon>
        <taxon>Pezizomycotina</taxon>
        <taxon>Dothideomycetes</taxon>
        <taxon>Dothideomycetes incertae sedis</taxon>
        <taxon>Microthyriales</taxon>
        <taxon>Microthyriaceae</taxon>
        <taxon>Microthyrium</taxon>
    </lineage>
</organism>
<sequence length="546" mass="64510">MSSHPQITKEFTQSLFVHGNVNEKLSPFYFLVSRYGCPNVSAFSFFMSLPIELRMTVYEKCEPATLWTLMRTSSQIRSESQTFFWAHKEPWYLLDIPFSLQHTQARYHQLICPDFAARVEKVEIPAKIPADHLWNPILGILRLQYSECNGTMKDSWRIFQTYFPKAKRVLITLRTRWDDEILESLDTFVKQTPPGIELLVSSIAYDSSESRKRRQLWKRSSGQDHLQWKSVDDHWQAHSIFMPCRTLDGIAGRFVRHCYYHECYHIERDSWKVLARDMVMKRYLAPGSEGQSLTCPREGCVAELKNEREWIEHFSWSFDETHSAPKYEDYATLLPEAEYQPFLRLLNTAENDPKMCCQNIFDPHEYGFETWKRCMRDFFTNVWDDPPLHVGQGLNSGTLFRAFRCYVRALYLDDDLRPNSILMPCKKLRGIAGAFIKHNYYAFYHDLELADSPLRSIKYVRVGRFSPIMSEDEWYNYLFHDVNVTLYGWFGHEKLASLLPEPRTITQGRTEFLKYLLEDPYYCEGRNDLKYSLYGAFREVAQGIYH</sequence>
<dbReference type="Proteomes" id="UP000799302">
    <property type="component" value="Unassembled WGS sequence"/>
</dbReference>
<reference evidence="1" key="1">
    <citation type="journal article" date="2020" name="Stud. Mycol.">
        <title>101 Dothideomycetes genomes: a test case for predicting lifestyles and emergence of pathogens.</title>
        <authorList>
            <person name="Haridas S."/>
            <person name="Albert R."/>
            <person name="Binder M."/>
            <person name="Bloem J."/>
            <person name="Labutti K."/>
            <person name="Salamov A."/>
            <person name="Andreopoulos B."/>
            <person name="Baker S."/>
            <person name="Barry K."/>
            <person name="Bills G."/>
            <person name="Bluhm B."/>
            <person name="Cannon C."/>
            <person name="Castanera R."/>
            <person name="Culley D."/>
            <person name="Daum C."/>
            <person name="Ezra D."/>
            <person name="Gonzalez J."/>
            <person name="Henrissat B."/>
            <person name="Kuo A."/>
            <person name="Liang C."/>
            <person name="Lipzen A."/>
            <person name="Lutzoni F."/>
            <person name="Magnuson J."/>
            <person name="Mondo S."/>
            <person name="Nolan M."/>
            <person name="Ohm R."/>
            <person name="Pangilinan J."/>
            <person name="Park H.-J."/>
            <person name="Ramirez L."/>
            <person name="Alfaro M."/>
            <person name="Sun H."/>
            <person name="Tritt A."/>
            <person name="Yoshinaga Y."/>
            <person name="Zwiers L.-H."/>
            <person name="Turgeon B."/>
            <person name="Goodwin S."/>
            <person name="Spatafora J."/>
            <person name="Crous P."/>
            <person name="Grigoriev I."/>
        </authorList>
    </citation>
    <scope>NUCLEOTIDE SEQUENCE</scope>
    <source>
        <strain evidence="1">CBS 115976</strain>
    </source>
</reference>
<gene>
    <name evidence="1" type="ORF">BT63DRAFT_438398</name>
</gene>
<proteinExistence type="predicted"/>
<keyword evidence="2" id="KW-1185">Reference proteome</keyword>
<dbReference type="EMBL" id="MU004233">
    <property type="protein sequence ID" value="KAF2670803.1"/>
    <property type="molecule type" value="Genomic_DNA"/>
</dbReference>
<name>A0A6A6UH93_9PEZI</name>
<evidence type="ECO:0000313" key="2">
    <source>
        <dbReference type="Proteomes" id="UP000799302"/>
    </source>
</evidence>
<protein>
    <recommendedName>
        <fullName evidence="3">F-box domain-containing protein</fullName>
    </recommendedName>
</protein>
<evidence type="ECO:0000313" key="1">
    <source>
        <dbReference type="EMBL" id="KAF2670803.1"/>
    </source>
</evidence>
<dbReference type="OrthoDB" id="5397557at2759"/>
<accession>A0A6A6UH93</accession>
<dbReference type="AlphaFoldDB" id="A0A6A6UH93"/>